<dbReference type="SUPFAM" id="SSF55729">
    <property type="entry name" value="Acyl-CoA N-acyltransferases (Nat)"/>
    <property type="match status" value="1"/>
</dbReference>
<dbReference type="EMBL" id="CP043311">
    <property type="protein sequence ID" value="QEY62617.1"/>
    <property type="molecule type" value="Genomic_DNA"/>
</dbReference>
<dbReference type="PROSITE" id="PS51186">
    <property type="entry name" value="GNAT"/>
    <property type="match status" value="1"/>
</dbReference>
<dbReference type="Gene3D" id="3.40.630.30">
    <property type="match status" value="1"/>
</dbReference>
<proteinExistence type="predicted"/>
<reference evidence="2 3" key="1">
    <citation type="submission" date="2019-08" db="EMBL/GenBank/DDBJ databases">
        <title>Whole-genome Sequencing of e-waste polymer degrading bacterium Pseudomonas sp. strain PE08.</title>
        <authorList>
            <person name="Kirdat K."/>
            <person name="Debbarma P."/>
            <person name="Narawade N."/>
            <person name="Suyal D."/>
            <person name="Thorat V."/>
            <person name="Shouche Y."/>
            <person name="Goel R."/>
            <person name="Yadav A."/>
        </authorList>
    </citation>
    <scope>NUCLEOTIDE SEQUENCE [LARGE SCALE GENOMIC DNA]</scope>
    <source>
        <strain evidence="2 3">PE08</strain>
    </source>
</reference>
<evidence type="ECO:0000313" key="2">
    <source>
        <dbReference type="EMBL" id="QEY62617.1"/>
    </source>
</evidence>
<dbReference type="Pfam" id="PF00583">
    <property type="entry name" value="Acetyltransf_1"/>
    <property type="match status" value="1"/>
</dbReference>
<dbReference type="InterPro" id="IPR016181">
    <property type="entry name" value="Acyl_CoA_acyltransferase"/>
</dbReference>
<dbReference type="KEGG" id="plal:FXN65_11205"/>
<sequence>MLRFPQDRSGDAMECRPFVQSDFAEYRRWFEDEPLNEQLGPMDEDWLAHVMADQEGQQLSVLRGGELVAVGGVCNATAECPFWTITDIAVHPDLRQQGIGHCVVAGLLALPQFRQPVRWQAHVMPDNPAARRFFVGLGWHCVAEPKVEDEMYSYAWSPAG</sequence>
<dbReference type="GO" id="GO:0016747">
    <property type="term" value="F:acyltransferase activity, transferring groups other than amino-acyl groups"/>
    <property type="evidence" value="ECO:0007669"/>
    <property type="project" value="InterPro"/>
</dbReference>
<dbReference type="Proteomes" id="UP000327179">
    <property type="component" value="Chromosome"/>
</dbReference>
<gene>
    <name evidence="2" type="ORF">FXN65_11205</name>
</gene>
<evidence type="ECO:0000313" key="3">
    <source>
        <dbReference type="Proteomes" id="UP000327179"/>
    </source>
</evidence>
<name>A0A5J6QJP7_9GAMM</name>
<dbReference type="CDD" id="cd04301">
    <property type="entry name" value="NAT_SF"/>
    <property type="match status" value="1"/>
</dbReference>
<keyword evidence="3" id="KW-1185">Reference proteome</keyword>
<accession>A0A5J6QJP7</accession>
<feature type="domain" description="N-acetyltransferase" evidence="1">
    <location>
        <begin position="13"/>
        <end position="159"/>
    </location>
</feature>
<keyword evidence="2" id="KW-0808">Transferase</keyword>
<evidence type="ECO:0000259" key="1">
    <source>
        <dbReference type="PROSITE" id="PS51186"/>
    </source>
</evidence>
<organism evidence="2 3">
    <name type="scientific">Metapseudomonas lalkuanensis</name>
    <dbReference type="NCBI Taxonomy" id="2604832"/>
    <lineage>
        <taxon>Bacteria</taxon>
        <taxon>Pseudomonadati</taxon>
        <taxon>Pseudomonadota</taxon>
        <taxon>Gammaproteobacteria</taxon>
        <taxon>Pseudomonadales</taxon>
        <taxon>Pseudomonadaceae</taxon>
        <taxon>Metapseudomonas</taxon>
    </lineage>
</organism>
<dbReference type="InterPro" id="IPR000182">
    <property type="entry name" value="GNAT_dom"/>
</dbReference>
<dbReference type="AlphaFoldDB" id="A0A5J6QJP7"/>
<protein>
    <submittedName>
        <fullName evidence="2">GNAT family N-acetyltransferase</fullName>
    </submittedName>
</protein>